<organism evidence="6">
    <name type="scientific">Ralstonia solanacearum</name>
    <name type="common">Pseudomonas solanacearum</name>
    <dbReference type="NCBI Taxonomy" id="305"/>
    <lineage>
        <taxon>Bacteria</taxon>
        <taxon>Pseudomonadati</taxon>
        <taxon>Pseudomonadota</taxon>
        <taxon>Betaproteobacteria</taxon>
        <taxon>Burkholderiales</taxon>
        <taxon>Burkholderiaceae</taxon>
        <taxon>Ralstonia</taxon>
        <taxon>Ralstonia solanacearum species complex</taxon>
    </lineage>
</organism>
<proteinExistence type="predicted"/>
<evidence type="ECO:0000313" key="2">
    <source>
        <dbReference type="EMBL" id="CUV20694.1"/>
    </source>
</evidence>
<evidence type="ECO:0000256" key="1">
    <source>
        <dbReference type="SAM" id="Phobius"/>
    </source>
</evidence>
<evidence type="ECO:0000313" key="5">
    <source>
        <dbReference type="EMBL" id="CUV32739.1"/>
    </source>
</evidence>
<evidence type="ECO:0000313" key="3">
    <source>
        <dbReference type="EMBL" id="CUV21943.1"/>
    </source>
</evidence>
<dbReference type="EMBL" id="LN899823">
    <property type="protein sequence ID" value="CUV21943.1"/>
    <property type="molecule type" value="Genomic_DNA"/>
</dbReference>
<sequence>MKKHLARGLLAAWILTATLTFCRFFVTHPHLFPPIPESWALWLVDAYGARSQEDVADLEGWTGLVLGLIATSLTTWLALRAWRHLKRPKPSD</sequence>
<protein>
    <recommendedName>
        <fullName evidence="7">Transmembrane protein</fullName>
    </recommendedName>
</protein>
<keyword evidence="1" id="KW-0812">Transmembrane</keyword>
<evidence type="ECO:0000313" key="6">
    <source>
        <dbReference type="EMBL" id="CUV40132.1"/>
    </source>
</evidence>
<dbReference type="AlphaFoldDB" id="A0A0S4VZU3"/>
<dbReference type="EMBL" id="LN899821">
    <property type="protein sequence ID" value="CUV20694.1"/>
    <property type="molecule type" value="Genomic_DNA"/>
</dbReference>
<evidence type="ECO:0008006" key="7">
    <source>
        <dbReference type="Google" id="ProtNLM"/>
    </source>
</evidence>
<gene>
    <name evidence="2" type="ORF">PSS4_v1_1630037</name>
    <name evidence="3" type="ORF">RUN1744_v1_110018</name>
    <name evidence="4" type="ORF">RUN1985_v1_200052</name>
    <name evidence="5" type="ORF">TD1301_v1_180037</name>
    <name evidence="6" type="ORF">TF3108_v1_410091</name>
</gene>
<keyword evidence="1" id="KW-1133">Transmembrane helix</keyword>
<feature type="transmembrane region" description="Helical" evidence="1">
    <location>
        <begin position="60"/>
        <end position="79"/>
    </location>
</feature>
<accession>A0A0S4VZU3</accession>
<evidence type="ECO:0000313" key="4">
    <source>
        <dbReference type="EMBL" id="CUV28357.1"/>
    </source>
</evidence>
<dbReference type="EMBL" id="LN899826">
    <property type="protein sequence ID" value="CUV40132.1"/>
    <property type="molecule type" value="Genomic_DNA"/>
</dbReference>
<dbReference type="EMBL" id="LN899824">
    <property type="protein sequence ID" value="CUV28357.1"/>
    <property type="molecule type" value="Genomic_DNA"/>
</dbReference>
<reference evidence="6" key="1">
    <citation type="submission" date="2015-10" db="EMBL/GenBank/DDBJ databases">
        <authorList>
            <person name="Gilbert D.G."/>
        </authorList>
    </citation>
    <scope>NUCLEOTIDE SEQUENCE</scope>
    <source>
        <strain evidence="6">Phyl III-seqv23</strain>
    </source>
</reference>
<dbReference type="EMBL" id="LN899825">
    <property type="protein sequence ID" value="CUV32739.1"/>
    <property type="molecule type" value="Genomic_DNA"/>
</dbReference>
<name>A0A0S4VZU3_RALSL</name>
<keyword evidence="1" id="KW-0472">Membrane</keyword>